<proteinExistence type="predicted"/>
<comment type="caution">
    <text evidence="1">The sequence shown here is derived from an EMBL/GenBank/DDBJ whole genome shotgun (WGS) entry which is preliminary data.</text>
</comment>
<reference evidence="1 2" key="1">
    <citation type="submission" date="2016-04" db="EMBL/GenBank/DDBJ databases">
        <authorList>
            <person name="Chen L."/>
            <person name="Zhuang W."/>
            <person name="Wang G."/>
        </authorList>
    </citation>
    <scope>NUCLEOTIDE SEQUENCE [LARGE SCALE GENOMIC DNA]</scope>
    <source>
        <strain evidence="2">GR20</strain>
    </source>
</reference>
<dbReference type="EMBL" id="LWBO01000012">
    <property type="protein sequence ID" value="OQP48335.1"/>
    <property type="molecule type" value="Genomic_DNA"/>
</dbReference>
<keyword evidence="2" id="KW-1185">Reference proteome</keyword>
<evidence type="ECO:0000313" key="2">
    <source>
        <dbReference type="Proteomes" id="UP000192277"/>
    </source>
</evidence>
<sequence length="82" mass="9523">MSDKSLQKVTVPIEKYTCPIEKVDLIFEKPDLIFEKTNHFFKKKVNILSLVMTSFENNITFSAKNRSLIEKAHLLVKINVLI</sequence>
<protein>
    <submittedName>
        <fullName evidence="1">Uncharacterized protein</fullName>
    </submittedName>
</protein>
<gene>
    <name evidence="1" type="ORF">A4D02_06360</name>
</gene>
<evidence type="ECO:0000313" key="1">
    <source>
        <dbReference type="EMBL" id="OQP48335.1"/>
    </source>
</evidence>
<dbReference type="Proteomes" id="UP000192277">
    <property type="component" value="Unassembled WGS sequence"/>
</dbReference>
<organism evidence="1 2">
    <name type="scientific">Niastella koreensis</name>
    <dbReference type="NCBI Taxonomy" id="354356"/>
    <lineage>
        <taxon>Bacteria</taxon>
        <taxon>Pseudomonadati</taxon>
        <taxon>Bacteroidota</taxon>
        <taxon>Chitinophagia</taxon>
        <taxon>Chitinophagales</taxon>
        <taxon>Chitinophagaceae</taxon>
        <taxon>Niastella</taxon>
    </lineage>
</organism>
<dbReference type="RefSeq" id="WP_014221532.1">
    <property type="nucleotide sequence ID" value="NZ_LWBO01000012.1"/>
</dbReference>
<name>A0ABX3NVR1_9BACT</name>
<accession>A0ABX3NVR1</accession>